<feature type="domain" description="Carrier" evidence="5">
    <location>
        <begin position="116"/>
        <end position="190"/>
    </location>
</feature>
<keyword evidence="7" id="KW-1185">Reference proteome</keyword>
<evidence type="ECO:0000313" key="7">
    <source>
        <dbReference type="Proteomes" id="UP001143391"/>
    </source>
</evidence>
<dbReference type="PANTHER" id="PTHR45398">
    <property type="match status" value="1"/>
</dbReference>
<evidence type="ECO:0000256" key="2">
    <source>
        <dbReference type="ARBA" id="ARBA00022450"/>
    </source>
</evidence>
<dbReference type="Pfam" id="PF13193">
    <property type="entry name" value="AMP-binding_C"/>
    <property type="match status" value="1"/>
</dbReference>
<dbReference type="SUPFAM" id="SSF53474">
    <property type="entry name" value="alpha/beta-Hydrolases"/>
    <property type="match status" value="1"/>
</dbReference>
<dbReference type="InterPro" id="IPR001031">
    <property type="entry name" value="Thioesterase"/>
</dbReference>
<dbReference type="InterPro" id="IPR010060">
    <property type="entry name" value="NRPS_synth"/>
</dbReference>
<dbReference type="NCBIfam" id="TIGR01720">
    <property type="entry name" value="NRPS-para261"/>
    <property type="match status" value="1"/>
</dbReference>
<dbReference type="Gene3D" id="3.30.300.30">
    <property type="match status" value="1"/>
</dbReference>
<dbReference type="InterPro" id="IPR029058">
    <property type="entry name" value="AB_hydrolase_fold"/>
</dbReference>
<evidence type="ECO:0000256" key="4">
    <source>
        <dbReference type="SAM" id="MobiDB-lite"/>
    </source>
</evidence>
<dbReference type="Pfam" id="PF00975">
    <property type="entry name" value="Thioesterase"/>
    <property type="match status" value="1"/>
</dbReference>
<reference evidence="6" key="1">
    <citation type="submission" date="2022-07" db="EMBL/GenBank/DDBJ databases">
        <title>Marinobacter iranensis a new bacterium isolate from a hipersaline lake in Iran.</title>
        <authorList>
            <person name="Mohammad A.M.A."/>
            <person name="Cristina S.-P."/>
            <person name="Antonio V."/>
        </authorList>
    </citation>
    <scope>NUCLEOTIDE SEQUENCE</scope>
    <source>
        <strain evidence="6">71-i</strain>
    </source>
</reference>
<dbReference type="InterPro" id="IPR020802">
    <property type="entry name" value="TesA-like"/>
</dbReference>
<proteinExistence type="predicted"/>
<name>A0ABT5YDT5_9GAMM</name>
<dbReference type="SUPFAM" id="SSF47336">
    <property type="entry name" value="ACP-like"/>
    <property type="match status" value="1"/>
</dbReference>
<dbReference type="Gene3D" id="3.30.559.10">
    <property type="entry name" value="Chloramphenicol acetyltransferase-like domain"/>
    <property type="match status" value="1"/>
</dbReference>
<evidence type="ECO:0000259" key="5">
    <source>
        <dbReference type="PROSITE" id="PS50075"/>
    </source>
</evidence>
<keyword evidence="3" id="KW-0597">Phosphoprotein</keyword>
<dbReference type="InterPro" id="IPR006162">
    <property type="entry name" value="Ppantetheine_attach_site"/>
</dbReference>
<evidence type="ECO:0000256" key="1">
    <source>
        <dbReference type="ARBA" id="ARBA00001957"/>
    </source>
</evidence>
<dbReference type="CDD" id="cd19534">
    <property type="entry name" value="E_NRPS"/>
    <property type="match status" value="1"/>
</dbReference>
<sequence>NPDGQLEFQGRIDQQVKLRGFRIEIGEVEAALKGCAGVKDTLAVVKDTAGGQKLVGYVSGEGLEEQRIKASLKEQLPEYMVPSHIVALERLPTLPNGKLDRNALPEPVTQTMQQEAPQGDREVLLASLWQSMLGIPAVSRHDSFFELGGDSIQSLGLITRLRQAGWQLAPKTVFLKPRLADMAAVLEPMEESAPVAERAEGTVPLTPIQAHFFEQPLPDPSHWNQAVLLEVTEPLDEDHLRQAVQALIDRHDVLRLGFQQGSDETWHGLYRPTESADRLMRVVTLDDRDQVTFACEDIQRGFDLQHGPLAAILLMNLPDGEQRLLISAHHLIVDGVSWRILLEELSVACWHVVEGRTPQLGLPGSSYQAWANHLKEQGEQGAWNQELPYWEALASGPVPWPVDDPQGRRANIDADHSEWSLPPERTKTLLRQTLSALKVGIDDVLLTALAEGLRAWGDLRQPLVAVEGHGREPGDAPLDLSRTLGWFTCLYPMQLISTGDPHATLDGICRQRAAIPGKGLGFGGLRYLGGHETRSRLQQMPEPMLAFNYLGQFEDDLADGRFRLAPESAGELVDPGAPLARELEINGQIHQGRLTLSCRYSRQRYHPSTVQRLMDAIGQSLEQLIAATPDESQAVVQPVSSAPARGAGLNPLIRLSEPAATAPLLFCPHPVSGTVVGYYPLSARLAGNWSVCGFQNRQILDSTWRDQSLAAMARDYVRAMLAQQPHGPYYLLGWSMGGALALEMAALIERLGRDVAWVGLIDGYIPGAGQDRRESDPEPSPAGVGQDEWQQLLDVERHMRRLARGHDRVLPVRAPVHAWWAARSPESNDNAEELLTRFLGKSPASSVWMDTDHLGIVRHSGFLESLSRHLKALSTPVPGTASPPETQLDERVHES</sequence>
<dbReference type="SMART" id="SM00824">
    <property type="entry name" value="PKS_TE"/>
    <property type="match status" value="1"/>
</dbReference>
<dbReference type="EMBL" id="JANCMW010000012">
    <property type="protein sequence ID" value="MDF0751852.1"/>
    <property type="molecule type" value="Genomic_DNA"/>
</dbReference>
<dbReference type="InterPro" id="IPR036736">
    <property type="entry name" value="ACP-like_sf"/>
</dbReference>
<comment type="caution">
    <text evidence="6">The sequence shown here is derived from an EMBL/GenBank/DDBJ whole genome shotgun (WGS) entry which is preliminary data.</text>
</comment>
<dbReference type="Gene3D" id="3.40.50.1820">
    <property type="entry name" value="alpha/beta hydrolase"/>
    <property type="match status" value="1"/>
</dbReference>
<gene>
    <name evidence="6" type="ORF">NLU14_16600</name>
</gene>
<keyword evidence="2" id="KW-0596">Phosphopantetheine</keyword>
<evidence type="ECO:0000256" key="3">
    <source>
        <dbReference type="ARBA" id="ARBA00022553"/>
    </source>
</evidence>
<dbReference type="RefSeq" id="WP_275708575.1">
    <property type="nucleotide sequence ID" value="NZ_JANCMW010000012.1"/>
</dbReference>
<dbReference type="InterPro" id="IPR025110">
    <property type="entry name" value="AMP-bd_C"/>
</dbReference>
<dbReference type="Pfam" id="PF00668">
    <property type="entry name" value="Condensation"/>
    <property type="match status" value="1"/>
</dbReference>
<accession>A0ABT5YDT5</accession>
<dbReference type="Gene3D" id="1.10.1200.10">
    <property type="entry name" value="ACP-like"/>
    <property type="match status" value="1"/>
</dbReference>
<dbReference type="PROSITE" id="PS50075">
    <property type="entry name" value="CARRIER"/>
    <property type="match status" value="1"/>
</dbReference>
<feature type="region of interest" description="Disordered" evidence="4">
    <location>
        <begin position="874"/>
        <end position="895"/>
    </location>
</feature>
<feature type="non-terminal residue" evidence="6">
    <location>
        <position position="1"/>
    </location>
</feature>
<protein>
    <submittedName>
        <fullName evidence="6">Condensation domain-containing protein</fullName>
    </submittedName>
</protein>
<dbReference type="InterPro" id="IPR023213">
    <property type="entry name" value="CAT-like_dom_sf"/>
</dbReference>
<dbReference type="Gene3D" id="3.30.559.30">
    <property type="entry name" value="Nonribosomal peptide synthetase, condensation domain"/>
    <property type="match status" value="1"/>
</dbReference>
<dbReference type="InterPro" id="IPR009081">
    <property type="entry name" value="PP-bd_ACP"/>
</dbReference>
<dbReference type="Proteomes" id="UP001143391">
    <property type="component" value="Unassembled WGS sequence"/>
</dbReference>
<organism evidence="6 7">
    <name type="scientific">Marinobacter iranensis</name>
    <dbReference type="NCBI Taxonomy" id="2962607"/>
    <lineage>
        <taxon>Bacteria</taxon>
        <taxon>Pseudomonadati</taxon>
        <taxon>Pseudomonadota</taxon>
        <taxon>Gammaproteobacteria</taxon>
        <taxon>Pseudomonadales</taxon>
        <taxon>Marinobacteraceae</taxon>
        <taxon>Marinobacter</taxon>
    </lineage>
</organism>
<comment type="cofactor">
    <cofactor evidence="1">
        <name>pantetheine 4'-phosphate</name>
        <dbReference type="ChEBI" id="CHEBI:47942"/>
    </cofactor>
</comment>
<dbReference type="InterPro" id="IPR001242">
    <property type="entry name" value="Condensation_dom"/>
</dbReference>
<dbReference type="PANTHER" id="PTHR45398:SF1">
    <property type="entry name" value="ENZYME, PUTATIVE (JCVI)-RELATED"/>
    <property type="match status" value="1"/>
</dbReference>
<dbReference type="Pfam" id="PF00550">
    <property type="entry name" value="PP-binding"/>
    <property type="match status" value="1"/>
</dbReference>
<dbReference type="InterPro" id="IPR045851">
    <property type="entry name" value="AMP-bd_C_sf"/>
</dbReference>
<dbReference type="SUPFAM" id="SSF52777">
    <property type="entry name" value="CoA-dependent acyltransferases"/>
    <property type="match status" value="2"/>
</dbReference>
<evidence type="ECO:0000313" key="6">
    <source>
        <dbReference type="EMBL" id="MDF0751852.1"/>
    </source>
</evidence>
<dbReference type="PROSITE" id="PS00012">
    <property type="entry name" value="PHOSPHOPANTETHEINE"/>
    <property type="match status" value="1"/>
</dbReference>
<dbReference type="SUPFAM" id="SSF56801">
    <property type="entry name" value="Acetyl-CoA synthetase-like"/>
    <property type="match status" value="1"/>
</dbReference>